<evidence type="ECO:0000259" key="4">
    <source>
        <dbReference type="Pfam" id="PF20169"/>
    </source>
</evidence>
<keyword evidence="5" id="KW-0614">Plasmid</keyword>
<dbReference type="InterPro" id="IPR051457">
    <property type="entry name" value="2-oxoacid:Fd_oxidoreductase"/>
</dbReference>
<dbReference type="NCBIfam" id="NF009588">
    <property type="entry name" value="PRK13029.1"/>
    <property type="match status" value="1"/>
</dbReference>
<organism evidence="5 7">
    <name type="scientific">Bradyrhizobium guangzhouense</name>
    <dbReference type="NCBI Taxonomy" id="1325095"/>
    <lineage>
        <taxon>Bacteria</taxon>
        <taxon>Pseudomonadati</taxon>
        <taxon>Pseudomonadota</taxon>
        <taxon>Alphaproteobacteria</taxon>
        <taxon>Hyphomicrobiales</taxon>
        <taxon>Nitrobacteraceae</taxon>
        <taxon>Bradyrhizobium</taxon>
    </lineage>
</organism>
<dbReference type="EMBL" id="RDQZ01000002">
    <property type="protein sequence ID" value="RXH17027.1"/>
    <property type="molecule type" value="Genomic_DNA"/>
</dbReference>
<evidence type="ECO:0000256" key="1">
    <source>
        <dbReference type="ARBA" id="ARBA00023002"/>
    </source>
</evidence>
<keyword evidence="1" id="KW-0560">Oxidoreductase</keyword>
<dbReference type="InterPro" id="IPR046667">
    <property type="entry name" value="DUF6537"/>
</dbReference>
<dbReference type="Gene3D" id="3.40.50.970">
    <property type="match status" value="1"/>
</dbReference>
<dbReference type="GO" id="GO:0016625">
    <property type="term" value="F:oxidoreductase activity, acting on the aldehyde or oxo group of donors, iron-sulfur protein as acceptor"/>
    <property type="evidence" value="ECO:0007669"/>
    <property type="project" value="UniProtKB-ARBA"/>
</dbReference>
<dbReference type="Gene3D" id="3.40.920.10">
    <property type="entry name" value="Pyruvate-ferredoxin oxidoreductase, PFOR, domain III"/>
    <property type="match status" value="1"/>
</dbReference>
<dbReference type="PANTHER" id="PTHR48084:SF3">
    <property type="entry name" value="SUBUNIT OF PYRUVATE:FLAVODOXIN OXIDOREDUCTASE"/>
    <property type="match status" value="1"/>
</dbReference>
<dbReference type="GO" id="GO:0045333">
    <property type="term" value="P:cellular respiration"/>
    <property type="evidence" value="ECO:0007669"/>
    <property type="project" value="UniProtKB-ARBA"/>
</dbReference>
<protein>
    <submittedName>
        <fullName evidence="5">Indolepyruvate ferredoxin oxidoreductase family protein</fullName>
    </submittedName>
</protein>
<evidence type="ECO:0000313" key="7">
    <source>
        <dbReference type="Proteomes" id="UP000288972"/>
    </source>
</evidence>
<dbReference type="Pfam" id="PF01558">
    <property type="entry name" value="POR"/>
    <property type="match status" value="1"/>
</dbReference>
<feature type="domain" description="Pyruvate/ketoisovalerate oxidoreductase catalytic" evidence="2">
    <location>
        <begin position="725"/>
        <end position="909"/>
    </location>
</feature>
<dbReference type="GO" id="GO:0030976">
    <property type="term" value="F:thiamine pyrophosphate binding"/>
    <property type="evidence" value="ECO:0007669"/>
    <property type="project" value="InterPro"/>
</dbReference>
<dbReference type="Pfam" id="PF02775">
    <property type="entry name" value="TPP_enzyme_C"/>
    <property type="match status" value="1"/>
</dbReference>
<dbReference type="CDD" id="cd07034">
    <property type="entry name" value="TPP_PYR_PFOR_IOR-alpha_like"/>
    <property type="match status" value="1"/>
</dbReference>
<dbReference type="SUPFAM" id="SSF52518">
    <property type="entry name" value="Thiamin diphosphate-binding fold (THDP-binding)"/>
    <property type="match status" value="2"/>
</dbReference>
<evidence type="ECO:0000313" key="8">
    <source>
        <dbReference type="Proteomes" id="UP000290401"/>
    </source>
</evidence>
<dbReference type="PANTHER" id="PTHR48084">
    <property type="entry name" value="2-OXOGLUTARATE OXIDOREDUCTASE SUBUNIT KORB-RELATED"/>
    <property type="match status" value="1"/>
</dbReference>
<reference evidence="5 7" key="1">
    <citation type="submission" date="2018-06" db="EMBL/GenBank/DDBJ databases">
        <title>Comparative genomics of rhizobia nodulating Arachis hypogaea in China.</title>
        <authorList>
            <person name="Li Y."/>
        </authorList>
    </citation>
    <scope>NUCLEOTIDE SEQUENCE [LARGE SCALE GENOMIC DNA]</scope>
    <source>
        <strain evidence="5 7">CCBAU 51670</strain>
        <plasmid evidence="5 7">unnamed1</plasmid>
    </source>
</reference>
<evidence type="ECO:0000259" key="3">
    <source>
        <dbReference type="Pfam" id="PF02775"/>
    </source>
</evidence>
<dbReference type="Proteomes" id="UP000290401">
    <property type="component" value="Unassembled WGS sequence"/>
</dbReference>
<dbReference type="InterPro" id="IPR029061">
    <property type="entry name" value="THDP-binding"/>
</dbReference>
<evidence type="ECO:0000313" key="5">
    <source>
        <dbReference type="EMBL" id="QAU50885.1"/>
    </source>
</evidence>
<dbReference type="EMBL" id="CP030054">
    <property type="protein sequence ID" value="QAU50885.1"/>
    <property type="molecule type" value="Genomic_DNA"/>
</dbReference>
<geneLocation type="plasmid" evidence="5 7">
    <name>unnamed1</name>
</geneLocation>
<name>A0AAE5X8Z8_9BRAD</name>
<evidence type="ECO:0000313" key="6">
    <source>
        <dbReference type="EMBL" id="RXH17027.1"/>
    </source>
</evidence>
<reference evidence="6 8" key="2">
    <citation type="submission" date="2018-10" db="EMBL/GenBank/DDBJ databases">
        <title>Bradyrhizobium sp. nov., effective nodules isolated from peanut in China.</title>
        <authorList>
            <person name="Li Y."/>
        </authorList>
    </citation>
    <scope>NUCLEOTIDE SEQUENCE [LARGE SCALE GENOMIC DNA]</scope>
    <source>
        <strain evidence="6 8">CCBAU 53426</strain>
    </source>
</reference>
<feature type="domain" description="Thiamine pyrophosphate enzyme TPP-binding" evidence="3">
    <location>
        <begin position="454"/>
        <end position="544"/>
    </location>
</feature>
<gene>
    <name evidence="6" type="ORF">EAS56_03735</name>
    <name evidence="5" type="ORF">XH91_36985</name>
</gene>
<keyword evidence="8" id="KW-1185">Reference proteome</keyword>
<dbReference type="GO" id="GO:0044281">
    <property type="term" value="P:small molecule metabolic process"/>
    <property type="evidence" value="ECO:0007669"/>
    <property type="project" value="UniProtKB-ARBA"/>
</dbReference>
<dbReference type="InterPro" id="IPR019752">
    <property type="entry name" value="Pyrv/ketoisovalerate_OxRed_cat"/>
</dbReference>
<dbReference type="InterPro" id="IPR011766">
    <property type="entry name" value="TPP_enzyme_TPP-bd"/>
</dbReference>
<proteinExistence type="predicted"/>
<dbReference type="InterPro" id="IPR002880">
    <property type="entry name" value="Pyrv_Fd/Flavodoxin_OxRdtase_N"/>
</dbReference>
<dbReference type="NCBIfam" id="NF009589">
    <property type="entry name" value="PRK13030.1"/>
    <property type="match status" value="1"/>
</dbReference>
<accession>A0AAE5X8Z8</accession>
<dbReference type="KEGG" id="bgz:XH91_36985"/>
<dbReference type="SUPFAM" id="SSF53323">
    <property type="entry name" value="Pyruvate-ferredoxin oxidoreductase, PFOR, domain III"/>
    <property type="match status" value="1"/>
</dbReference>
<dbReference type="InterPro" id="IPR002869">
    <property type="entry name" value="Pyrv_flavodox_OxRed_cen"/>
</dbReference>
<dbReference type="Pfam" id="PF20169">
    <property type="entry name" value="DUF6537"/>
    <property type="match status" value="1"/>
</dbReference>
<evidence type="ECO:0000259" key="2">
    <source>
        <dbReference type="Pfam" id="PF01558"/>
    </source>
</evidence>
<dbReference type="AlphaFoldDB" id="A0AAE5X8Z8"/>
<feature type="domain" description="DUF6537" evidence="4">
    <location>
        <begin position="938"/>
        <end position="1131"/>
    </location>
</feature>
<dbReference type="Proteomes" id="UP000288972">
    <property type="component" value="Plasmid unnamed1"/>
</dbReference>
<sequence>MELRMSNSSISLDDRYSKRGGTVLLGGVQALVRLMLLQAERDRMNGLSSAGFVSGYRGSPLGTLDAAFASAKRLTSDQKIVVQPAVNEELAATAVAGTQQIHQSPGARVDGVFALWYGKGPGLDRAADAIRHGNSQGSSPNGGVVVAVGDDHLAKSSTVACYSDETVASLLLPLLYPADPGEIVSYGLHGFAMSRLTGSWVALKVLTEVADSTRTVPAAELGNLPVRPDVTVPDIGLHNRWPDLPLDQERRQHEFRLPAALAYVRANGLDRVAVRPKDARVGFVAAGKSWNDLREALDLLGLHDSRLIELGLALYKPAMIWPLEPQGLTAFAEGLQELVIVEEKAPLIERQVKSILYGRSQAPSVWGKCGPEQHPMFSATGDLTPEQIAVQIAAVIARISGDQVVAARGERLRRHTNQRGFADVPASRRPFFCSGCPHNRSTAVPDGSRALAGIGCHGLAARNRPDTFSYSQMGGEGIHWLGLAPFTDESHVFSNMGDGTYFHSGLLAIRQAVSAKLNITYKLLYNSAVAMTGGQAVDGDLSLERLLRQLRAEGVSTIILVTDDLASYREHAEVHSLAGEVVDRDELDAVQLKLRAQPGVSIIVYDQMCATERRRKRKRGQLKETSRRVFINQLVCEGCGDCSIKSNCLSVEPVDTPLGTKRRINQSSCNTDLSCIRGFCPSFVTVEGARVNRGPKPQLTIDQPLLPLVSAAPPQHSRILLAGVGGTGIVTTSAVLAMAGHLAGRGAAVLDQIGMAQKGGAVTSHVHLGGPIHALRIPAEHCDLLLACDQIVGNASDVMASLNRGRSRVLANADVSITGDFVTNRQAVVNSSLLTRRLSTQVEPEHFAVFPFTALAQSLFGDSIAANFMMIGCAYQKGWLGLNLEDLHQAIELNGAAKEANLAALEWGRRLASDPQFVFVAAGLAEKTEQRTPEAEIQDLTTFLRNYQSNDYSQRFLDVINHIREAETKVHTGHSLTLAAARSLFKLMAYKDEYEVARLYTSGEFERAVRSQFDSFAKLSIYLAPPFLSRRDKTTGEPRKIRFGAWILPVFRILAALKILRGTPFDVFGRSAERRTERALIAEFIDALNRLPRRLSAASLPQAVAIAELPLEVRGFGHVKQKAIELFRRRLGEALAGYENAAPHLDASARTTLKA</sequence>